<protein>
    <submittedName>
        <fullName evidence="1">Uncharacterized protein</fullName>
    </submittedName>
</protein>
<dbReference type="EMBL" id="AZIM01009666">
    <property type="protein sequence ID" value="ETE57136.1"/>
    <property type="molecule type" value="Genomic_DNA"/>
</dbReference>
<evidence type="ECO:0000313" key="1">
    <source>
        <dbReference type="EMBL" id="ETE57136.1"/>
    </source>
</evidence>
<feature type="non-terminal residue" evidence="1">
    <location>
        <position position="1"/>
    </location>
</feature>
<name>V8N5H0_OPHHA</name>
<evidence type="ECO:0000313" key="2">
    <source>
        <dbReference type="Proteomes" id="UP000018936"/>
    </source>
</evidence>
<organism evidence="1 2">
    <name type="scientific">Ophiophagus hannah</name>
    <name type="common">King cobra</name>
    <name type="synonym">Naja hannah</name>
    <dbReference type="NCBI Taxonomy" id="8665"/>
    <lineage>
        <taxon>Eukaryota</taxon>
        <taxon>Metazoa</taxon>
        <taxon>Chordata</taxon>
        <taxon>Craniata</taxon>
        <taxon>Vertebrata</taxon>
        <taxon>Euteleostomi</taxon>
        <taxon>Lepidosauria</taxon>
        <taxon>Squamata</taxon>
        <taxon>Bifurcata</taxon>
        <taxon>Unidentata</taxon>
        <taxon>Episquamata</taxon>
        <taxon>Toxicofera</taxon>
        <taxon>Serpentes</taxon>
        <taxon>Colubroidea</taxon>
        <taxon>Elapidae</taxon>
        <taxon>Elapinae</taxon>
        <taxon>Ophiophagus</taxon>
    </lineage>
</organism>
<keyword evidence="2" id="KW-1185">Reference proteome</keyword>
<dbReference type="AlphaFoldDB" id="V8N5H0"/>
<gene>
    <name evidence="1" type="ORF">L345_17151</name>
</gene>
<dbReference type="Proteomes" id="UP000018936">
    <property type="component" value="Unassembled WGS sequence"/>
</dbReference>
<reference evidence="1 2" key="1">
    <citation type="journal article" date="2013" name="Proc. Natl. Acad. Sci. U.S.A.">
        <title>The king cobra genome reveals dynamic gene evolution and adaptation in the snake venom system.</title>
        <authorList>
            <person name="Vonk F.J."/>
            <person name="Casewell N.R."/>
            <person name="Henkel C.V."/>
            <person name="Heimberg A.M."/>
            <person name="Jansen H.J."/>
            <person name="McCleary R.J."/>
            <person name="Kerkkamp H.M."/>
            <person name="Vos R.A."/>
            <person name="Guerreiro I."/>
            <person name="Calvete J.J."/>
            <person name="Wuster W."/>
            <person name="Woods A.E."/>
            <person name="Logan J.M."/>
            <person name="Harrison R.A."/>
            <person name="Castoe T.A."/>
            <person name="de Koning A.P."/>
            <person name="Pollock D.D."/>
            <person name="Yandell M."/>
            <person name="Calderon D."/>
            <person name="Renjifo C."/>
            <person name="Currier R.B."/>
            <person name="Salgado D."/>
            <person name="Pla D."/>
            <person name="Sanz L."/>
            <person name="Hyder A.S."/>
            <person name="Ribeiro J.M."/>
            <person name="Arntzen J.W."/>
            <person name="van den Thillart G.E."/>
            <person name="Boetzer M."/>
            <person name="Pirovano W."/>
            <person name="Dirks R.P."/>
            <person name="Spaink H.P."/>
            <person name="Duboule D."/>
            <person name="McGlinn E."/>
            <person name="Kini R.M."/>
            <person name="Richardson M.K."/>
        </authorList>
    </citation>
    <scope>NUCLEOTIDE SEQUENCE</scope>
    <source>
        <tissue evidence="1">Blood</tissue>
    </source>
</reference>
<sequence length="116" mass="13046">FPVARLPGRQAGAPVGLWEAPNQKAKVVWAVSDTVPRKATRVTMKMETAIPSEALLTRLKMSLAMTDLQSLLPPSPFLAFRVQLKTGVQPRTRRKNTDRRPNAWMLLCLSWLPVDR</sequence>
<comment type="caution">
    <text evidence="1">The sequence shown here is derived from an EMBL/GenBank/DDBJ whole genome shotgun (WGS) entry which is preliminary data.</text>
</comment>
<proteinExistence type="predicted"/>
<accession>V8N5H0</accession>